<dbReference type="PRINTS" id="PR01438">
    <property type="entry name" value="UNVRSLSTRESS"/>
</dbReference>
<dbReference type="Pfam" id="PF00582">
    <property type="entry name" value="Usp"/>
    <property type="match status" value="1"/>
</dbReference>
<evidence type="ECO:0000313" key="3">
    <source>
        <dbReference type="EMBL" id="MDE1207926.1"/>
    </source>
</evidence>
<feature type="domain" description="UspA" evidence="2">
    <location>
        <begin position="1"/>
        <end position="146"/>
    </location>
</feature>
<name>A0A9X4IR78_9FLAO</name>
<dbReference type="SUPFAM" id="SSF52402">
    <property type="entry name" value="Adenine nucleotide alpha hydrolases-like"/>
    <property type="match status" value="2"/>
</dbReference>
<dbReference type="AlphaFoldDB" id="A0A9X4IR78"/>
<dbReference type="CDD" id="cd00293">
    <property type="entry name" value="USP-like"/>
    <property type="match status" value="1"/>
</dbReference>
<evidence type="ECO:0000259" key="2">
    <source>
        <dbReference type="Pfam" id="PF00582"/>
    </source>
</evidence>
<evidence type="ECO:0000256" key="1">
    <source>
        <dbReference type="ARBA" id="ARBA00008791"/>
    </source>
</evidence>
<accession>A0A9X4IR78</accession>
<dbReference type="EMBL" id="JAIWJY010000010">
    <property type="protein sequence ID" value="MDE1207926.1"/>
    <property type="molecule type" value="Genomic_DNA"/>
</dbReference>
<organism evidence="3 4">
    <name type="scientific">Tenacibaculum larymnensis</name>
    <dbReference type="NCBI Taxonomy" id="2878201"/>
    <lineage>
        <taxon>Bacteria</taxon>
        <taxon>Pseudomonadati</taxon>
        <taxon>Bacteroidota</taxon>
        <taxon>Flavobacteriia</taxon>
        <taxon>Flavobacteriales</taxon>
        <taxon>Flavobacteriaceae</taxon>
        <taxon>Tenacibaculum</taxon>
    </lineage>
</organism>
<evidence type="ECO:0000313" key="4">
    <source>
        <dbReference type="Proteomes" id="UP001149303"/>
    </source>
</evidence>
<proteinExistence type="inferred from homology"/>
<gene>
    <name evidence="3" type="ORF">LCI24_14085</name>
</gene>
<dbReference type="PANTHER" id="PTHR46268:SF6">
    <property type="entry name" value="UNIVERSAL STRESS PROTEIN UP12"/>
    <property type="match status" value="1"/>
</dbReference>
<protein>
    <submittedName>
        <fullName evidence="3">Universal stress protein</fullName>
    </submittedName>
</protein>
<dbReference type="InterPro" id="IPR006016">
    <property type="entry name" value="UspA"/>
</dbReference>
<dbReference type="RefSeq" id="WP_274640946.1">
    <property type="nucleotide sequence ID" value="NZ_JAIWJY010000010.1"/>
</dbReference>
<dbReference type="InterPro" id="IPR006015">
    <property type="entry name" value="Universal_stress_UspA"/>
</dbReference>
<dbReference type="PANTHER" id="PTHR46268">
    <property type="entry name" value="STRESS RESPONSE PROTEIN NHAX"/>
    <property type="match status" value="1"/>
</dbReference>
<dbReference type="Proteomes" id="UP001149303">
    <property type="component" value="Unassembled WGS sequence"/>
</dbReference>
<comment type="similarity">
    <text evidence="1">Belongs to the universal stress protein A family.</text>
</comment>
<dbReference type="Gene3D" id="3.40.50.12370">
    <property type="match status" value="1"/>
</dbReference>
<keyword evidence="4" id="KW-1185">Reference proteome</keyword>
<comment type="caution">
    <text evidence="3">The sequence shown here is derived from an EMBL/GenBank/DDBJ whole genome shotgun (WGS) entry which is preliminary data.</text>
</comment>
<sequence length="278" mass="32133">MKKILIPTDFSENAWNAIVYSLQLFKDETCTFHLLNTYTPIIFQYDYTTVSSSQYKLVDTMKKVSETKLKEVLKRIQNQFNNPKHHFLSSSAFNTLPLEVNELSSDNTIDMIVMGTKGASGVKEVLFGSNTIHVLKNAKCPVLAIPSEFSFETPHEILFPSDYEINFQEKHIQPIVNIASIYHSRVNILNVRYESNLSEEQERNRKMLEPFFEHIALLFHDIKNQSVTGAIENFQLKTRVNLLVMINNKHSFFENLFFKSKINQIGFHLNIPLLVIPS</sequence>
<reference evidence="3" key="1">
    <citation type="submission" date="2021-09" db="EMBL/GenBank/DDBJ databases">
        <authorList>
            <person name="Smyrli M."/>
        </authorList>
    </citation>
    <scope>NUCLEOTIDE SEQUENCE</scope>
    <source>
        <strain evidence="3">LAR25</strain>
    </source>
</reference>